<feature type="transmembrane region" description="Helical" evidence="8">
    <location>
        <begin position="281"/>
        <end position="301"/>
    </location>
</feature>
<sequence length="396" mass="42701">MKIPYVMLLLLLAALNTIGPFSVDTYLPAFPAIEAGLHATPLELQQSLTAYLLPFSFMMLWHGAISDAVGRKRVIIVGQAVFVLASLLCATAPNIELFWLGRILQGLSAGAGVIVGRAVIRDLFDGIAAQRLMSHVTMVFAVSPAIAPILGGWLATALSWRAIFYMLCVIALLLIAMTWKWLPETLPAAKRQSLHPTHLLAGYKSILGSLPFIMLCLSMALFFSGFFIYVMSAPVFLIDHLGLTETQFGYLFVPIVTGMILGSAVSARLAGRLHAAGTITLAYGIAAAAMLINLALNYALADSVATRIPQITLYTFGMSVALPTLTLRALDMFPHRRGMAASCQGFIQTLIMSAVAGVVSPLLWDSTRHLAWGMVVGLMASLAAYLVSLRTYRVID</sequence>
<protein>
    <recommendedName>
        <fullName evidence="8">Bcr/CflA family efflux transporter</fullName>
    </recommendedName>
</protein>
<feature type="transmembrane region" description="Helical" evidence="8">
    <location>
        <begin position="44"/>
        <end position="62"/>
    </location>
</feature>
<reference evidence="10 11" key="1">
    <citation type="submission" date="2024-01" db="EMBL/GenBank/DDBJ databases">
        <title>Uliginosibacterium soil sp. nov.</title>
        <authorList>
            <person name="Lv Y."/>
        </authorList>
    </citation>
    <scope>NUCLEOTIDE SEQUENCE [LARGE SCALE GENOMIC DNA]</scope>
    <source>
        <strain evidence="10 11">H3</strain>
    </source>
</reference>
<dbReference type="Pfam" id="PF07690">
    <property type="entry name" value="MFS_1"/>
    <property type="match status" value="1"/>
</dbReference>
<dbReference type="CDD" id="cd17320">
    <property type="entry name" value="MFS_MdfA_MDR_like"/>
    <property type="match status" value="1"/>
</dbReference>
<keyword evidence="6 8" id="KW-1133">Transmembrane helix</keyword>
<evidence type="ECO:0000256" key="8">
    <source>
        <dbReference type="RuleBase" id="RU365088"/>
    </source>
</evidence>
<feature type="transmembrane region" description="Helical" evidence="8">
    <location>
        <begin position="345"/>
        <end position="364"/>
    </location>
</feature>
<comment type="caution">
    <text evidence="10">The sequence shown here is derived from an EMBL/GenBank/DDBJ whole genome shotgun (WGS) entry which is preliminary data.</text>
</comment>
<dbReference type="PROSITE" id="PS50850">
    <property type="entry name" value="MFS"/>
    <property type="match status" value="1"/>
</dbReference>
<keyword evidence="4" id="KW-1003">Cell membrane</keyword>
<evidence type="ECO:0000313" key="10">
    <source>
        <dbReference type="EMBL" id="MEC5385020.1"/>
    </source>
</evidence>
<feature type="domain" description="Major facilitator superfamily (MFS) profile" evidence="9">
    <location>
        <begin position="8"/>
        <end position="396"/>
    </location>
</feature>
<evidence type="ECO:0000256" key="1">
    <source>
        <dbReference type="ARBA" id="ARBA00004651"/>
    </source>
</evidence>
<dbReference type="SUPFAM" id="SSF103473">
    <property type="entry name" value="MFS general substrate transporter"/>
    <property type="match status" value="1"/>
</dbReference>
<comment type="caution">
    <text evidence="8">Lacks conserved residue(s) required for the propagation of feature annotation.</text>
</comment>
<evidence type="ECO:0000259" key="9">
    <source>
        <dbReference type="PROSITE" id="PS50850"/>
    </source>
</evidence>
<name>A0ABU6K1W1_9RHOO</name>
<evidence type="ECO:0000256" key="5">
    <source>
        <dbReference type="ARBA" id="ARBA00022692"/>
    </source>
</evidence>
<feature type="transmembrane region" description="Helical" evidence="8">
    <location>
        <begin position="74"/>
        <end position="93"/>
    </location>
</feature>
<keyword evidence="7 8" id="KW-0472">Membrane</keyword>
<dbReference type="InterPro" id="IPR004812">
    <property type="entry name" value="Efflux_drug-R_Bcr/CmlA"/>
</dbReference>
<dbReference type="Gene3D" id="1.20.1720.10">
    <property type="entry name" value="Multidrug resistance protein D"/>
    <property type="match status" value="1"/>
</dbReference>
<dbReference type="Proteomes" id="UP001331561">
    <property type="component" value="Unassembled WGS sequence"/>
</dbReference>
<dbReference type="PANTHER" id="PTHR42718:SF9">
    <property type="entry name" value="MAJOR FACILITATOR SUPERFAMILY MULTIDRUG TRANSPORTER MFSC"/>
    <property type="match status" value="1"/>
</dbReference>
<comment type="similarity">
    <text evidence="2 8">Belongs to the major facilitator superfamily. Bcr/CmlA family.</text>
</comment>
<feature type="transmembrane region" description="Helical" evidence="8">
    <location>
        <begin position="162"/>
        <end position="182"/>
    </location>
</feature>
<evidence type="ECO:0000256" key="3">
    <source>
        <dbReference type="ARBA" id="ARBA00022448"/>
    </source>
</evidence>
<evidence type="ECO:0000256" key="7">
    <source>
        <dbReference type="ARBA" id="ARBA00023136"/>
    </source>
</evidence>
<dbReference type="InterPro" id="IPR011701">
    <property type="entry name" value="MFS"/>
</dbReference>
<dbReference type="EMBL" id="JAYXHS010000001">
    <property type="protein sequence ID" value="MEC5385020.1"/>
    <property type="molecule type" value="Genomic_DNA"/>
</dbReference>
<evidence type="ECO:0000256" key="4">
    <source>
        <dbReference type="ARBA" id="ARBA00022475"/>
    </source>
</evidence>
<evidence type="ECO:0000313" key="11">
    <source>
        <dbReference type="Proteomes" id="UP001331561"/>
    </source>
</evidence>
<dbReference type="InterPro" id="IPR020846">
    <property type="entry name" value="MFS_dom"/>
</dbReference>
<dbReference type="PANTHER" id="PTHR42718">
    <property type="entry name" value="MAJOR FACILITATOR SUPERFAMILY MULTIDRUG TRANSPORTER MFSC"/>
    <property type="match status" value="1"/>
</dbReference>
<gene>
    <name evidence="10" type="ORF">VVD49_04755</name>
</gene>
<dbReference type="InterPro" id="IPR036259">
    <property type="entry name" value="MFS_trans_sf"/>
</dbReference>
<feature type="transmembrane region" description="Helical" evidence="8">
    <location>
        <begin position="248"/>
        <end position="269"/>
    </location>
</feature>
<accession>A0ABU6K1W1</accession>
<dbReference type="RefSeq" id="WP_327597984.1">
    <property type="nucleotide sequence ID" value="NZ_JAYXHS010000001.1"/>
</dbReference>
<evidence type="ECO:0000256" key="2">
    <source>
        <dbReference type="ARBA" id="ARBA00006236"/>
    </source>
</evidence>
<dbReference type="NCBIfam" id="TIGR00710">
    <property type="entry name" value="efflux_Bcr_CflA"/>
    <property type="match status" value="1"/>
</dbReference>
<keyword evidence="5 8" id="KW-0812">Transmembrane</keyword>
<keyword evidence="8" id="KW-0997">Cell inner membrane</keyword>
<keyword evidence="11" id="KW-1185">Reference proteome</keyword>
<keyword evidence="3 8" id="KW-0813">Transport</keyword>
<feature type="transmembrane region" description="Helical" evidence="8">
    <location>
        <begin position="99"/>
        <end position="120"/>
    </location>
</feature>
<feature type="transmembrane region" description="Helical" evidence="8">
    <location>
        <begin position="203"/>
        <end position="228"/>
    </location>
</feature>
<feature type="transmembrane region" description="Helical" evidence="8">
    <location>
        <begin position="370"/>
        <end position="389"/>
    </location>
</feature>
<feature type="transmembrane region" description="Helical" evidence="8">
    <location>
        <begin position="132"/>
        <end position="156"/>
    </location>
</feature>
<proteinExistence type="inferred from homology"/>
<feature type="transmembrane region" description="Helical" evidence="8">
    <location>
        <begin position="313"/>
        <end position="333"/>
    </location>
</feature>
<evidence type="ECO:0000256" key="6">
    <source>
        <dbReference type="ARBA" id="ARBA00022989"/>
    </source>
</evidence>
<organism evidence="10 11">
    <name type="scientific">Uliginosibacterium silvisoli</name>
    <dbReference type="NCBI Taxonomy" id="3114758"/>
    <lineage>
        <taxon>Bacteria</taxon>
        <taxon>Pseudomonadati</taxon>
        <taxon>Pseudomonadota</taxon>
        <taxon>Betaproteobacteria</taxon>
        <taxon>Rhodocyclales</taxon>
        <taxon>Zoogloeaceae</taxon>
        <taxon>Uliginosibacterium</taxon>
    </lineage>
</organism>
<comment type="subcellular location">
    <subcellularLocation>
        <location evidence="8">Cell inner membrane</location>
        <topology evidence="8">Multi-pass membrane protein</topology>
    </subcellularLocation>
    <subcellularLocation>
        <location evidence="1">Cell membrane</location>
        <topology evidence="1">Multi-pass membrane protein</topology>
    </subcellularLocation>
</comment>